<name>A0ABR0AZE2_9CRUS</name>
<gene>
    <name evidence="1" type="ORF">OUZ56_023262</name>
</gene>
<dbReference type="EMBL" id="JAOYFB010000039">
    <property type="protein sequence ID" value="KAK4030272.1"/>
    <property type="molecule type" value="Genomic_DNA"/>
</dbReference>
<comment type="caution">
    <text evidence="1">The sequence shown here is derived from an EMBL/GenBank/DDBJ whole genome shotgun (WGS) entry which is preliminary data.</text>
</comment>
<proteinExistence type="predicted"/>
<dbReference type="Proteomes" id="UP001234178">
    <property type="component" value="Unassembled WGS sequence"/>
</dbReference>
<organism evidence="1 2">
    <name type="scientific">Daphnia magna</name>
    <dbReference type="NCBI Taxonomy" id="35525"/>
    <lineage>
        <taxon>Eukaryota</taxon>
        <taxon>Metazoa</taxon>
        <taxon>Ecdysozoa</taxon>
        <taxon>Arthropoda</taxon>
        <taxon>Crustacea</taxon>
        <taxon>Branchiopoda</taxon>
        <taxon>Diplostraca</taxon>
        <taxon>Cladocera</taxon>
        <taxon>Anomopoda</taxon>
        <taxon>Daphniidae</taxon>
        <taxon>Daphnia</taxon>
    </lineage>
</organism>
<evidence type="ECO:0000313" key="1">
    <source>
        <dbReference type="EMBL" id="KAK4030272.1"/>
    </source>
</evidence>
<accession>A0ABR0AZE2</accession>
<evidence type="ECO:0000313" key="2">
    <source>
        <dbReference type="Proteomes" id="UP001234178"/>
    </source>
</evidence>
<reference evidence="1 2" key="1">
    <citation type="journal article" date="2023" name="Nucleic Acids Res.">
        <title>The hologenome of Daphnia magna reveals possible DNA methylation and microbiome-mediated evolution of the host genome.</title>
        <authorList>
            <person name="Chaturvedi A."/>
            <person name="Li X."/>
            <person name="Dhandapani V."/>
            <person name="Marshall H."/>
            <person name="Kissane S."/>
            <person name="Cuenca-Cambronero M."/>
            <person name="Asole G."/>
            <person name="Calvet F."/>
            <person name="Ruiz-Romero M."/>
            <person name="Marangio P."/>
            <person name="Guigo R."/>
            <person name="Rago D."/>
            <person name="Mirbahai L."/>
            <person name="Eastwood N."/>
            <person name="Colbourne J.K."/>
            <person name="Zhou J."/>
            <person name="Mallon E."/>
            <person name="Orsini L."/>
        </authorList>
    </citation>
    <scope>NUCLEOTIDE SEQUENCE [LARGE SCALE GENOMIC DNA]</scope>
    <source>
        <strain evidence="1">LRV0_1</strain>
    </source>
</reference>
<protein>
    <submittedName>
        <fullName evidence="1">Uncharacterized protein</fullName>
    </submittedName>
</protein>
<keyword evidence="2" id="KW-1185">Reference proteome</keyword>
<sequence>MVKYWPSSSLRLRFSPTRLRSPLGIDPSSFFLSNIVEGEDVSEGKKIFSRASHLLRSRLDTEFNEAATTKVRAQRKNTKFCIPILTCLKGEKIKKLADIEFVLPTLVYWRTLAADLIV</sequence>